<dbReference type="NCBIfam" id="TIGR00254">
    <property type="entry name" value="GGDEF"/>
    <property type="match status" value="1"/>
</dbReference>
<sequence length="800" mass="90168">MKSTPAINPTDDTGGTRLPWLIYLSLCLLLAASIVVELSTSHQREIRGAEERTHATTALVGEWLTGAFQASDVLLHTLINDMAPEWLAPPPDQEGEARHRVGHLISRQPQLLPDIQDITVLDAQGRLLHGAAAGGTQATFIQFQDHPHLDHQVSGMFWSDRLGGFVVAQARAIRNRQGELTGMVSAHREVAFFHQQLERIERLPGSSLTLIDNELKVLARHPVPMDRYQDGVQGMILDTSVLNRLTDSPDTHISFTLSSPVDGITRVYTASKINGLPMIVIAGESRQQVLTAWWRSVTILGLTWLLVVGVGWVYLRGHLRNVRYERALRLSNRSLAVANQTLNQEIDERRRAEADLRTSEARFRQLFDHSLSGVAVHEILLNEDGKPYDYRFVLVNPAFETHTGIAAQDIVGKTALTMFPFPETLRLVDIFGEVALQGRTMTFEHGFRQSGKHFSVGAFPIETGRFAAIFDNITERKLTEARLRGSEEKYRFLIENSHDIIYLFTPDGRFAFVSPSWKTLLGHDIETVIGRHYSDFVHPDDLQICNRAFDQVMQRGNTHNDIEYRVRHMDGTWRWHNSSARPFLDEQGHISGFQGIARDITTRKAAEEEIRHLAFCDPLTQLPNRRQFIDRLERADLTPPHARRHAALLFIDLDDFKQINDTLGHDQGDQVLRETSQRIRRCLREEDMVARLGGDEFVVMLEGMSRDRATAVAQAGQVGEKILRAVAQPHVLAYGEYQLTASIGIALLDGQQGSGKDMIQHADFAMYQAKHAGKNALCFFDPQPKALTPDRTDDTPLFHP</sequence>
<evidence type="ECO:0000256" key="1">
    <source>
        <dbReference type="ARBA" id="ARBA00001946"/>
    </source>
</evidence>
<feature type="domain" description="PAS" evidence="4">
    <location>
        <begin position="359"/>
        <end position="439"/>
    </location>
</feature>
<dbReference type="Gene3D" id="3.30.450.20">
    <property type="entry name" value="PAS domain"/>
    <property type="match status" value="4"/>
</dbReference>
<dbReference type="SMART" id="SM00086">
    <property type="entry name" value="PAC"/>
    <property type="match status" value="1"/>
</dbReference>
<dbReference type="InterPro" id="IPR001610">
    <property type="entry name" value="PAC"/>
</dbReference>
<dbReference type="InterPro" id="IPR029787">
    <property type="entry name" value="Nucleotide_cyclase"/>
</dbReference>
<dbReference type="InterPro" id="IPR000160">
    <property type="entry name" value="GGDEF_dom"/>
</dbReference>
<protein>
    <submittedName>
        <fullName evidence="7">PAS domain S-box-containing protein/diguanylate cyclase (GGDEF) domain-containing protein</fullName>
    </submittedName>
</protein>
<gene>
    <name evidence="7" type="ORF">SAMN05421693_12151</name>
</gene>
<dbReference type="GO" id="GO:0003824">
    <property type="term" value="F:catalytic activity"/>
    <property type="evidence" value="ECO:0007669"/>
    <property type="project" value="UniProtKB-ARBA"/>
</dbReference>
<dbReference type="Pfam" id="PF13188">
    <property type="entry name" value="PAS_8"/>
    <property type="match status" value="1"/>
</dbReference>
<dbReference type="NCBIfam" id="TIGR00229">
    <property type="entry name" value="sensory_box"/>
    <property type="match status" value="2"/>
</dbReference>
<dbReference type="PROSITE" id="PS50112">
    <property type="entry name" value="PAS"/>
    <property type="match status" value="2"/>
</dbReference>
<accession>A0A1H9EFS5</accession>
<dbReference type="RefSeq" id="WP_090207963.1">
    <property type="nucleotide sequence ID" value="NZ_FOFO01000021.1"/>
</dbReference>
<dbReference type="InterPro" id="IPR000700">
    <property type="entry name" value="PAS-assoc_C"/>
</dbReference>
<dbReference type="CDD" id="cd01949">
    <property type="entry name" value="GGDEF"/>
    <property type="match status" value="1"/>
</dbReference>
<keyword evidence="3" id="KW-0812">Transmembrane</keyword>
<dbReference type="Gene3D" id="3.30.70.270">
    <property type="match status" value="1"/>
</dbReference>
<dbReference type="PANTHER" id="PTHR44757:SF2">
    <property type="entry name" value="BIOFILM ARCHITECTURE MAINTENANCE PROTEIN MBAA"/>
    <property type="match status" value="1"/>
</dbReference>
<evidence type="ECO:0000256" key="2">
    <source>
        <dbReference type="SAM" id="Coils"/>
    </source>
</evidence>
<dbReference type="InterPro" id="IPR043128">
    <property type="entry name" value="Rev_trsase/Diguanyl_cyclase"/>
</dbReference>
<dbReference type="Pfam" id="PF08447">
    <property type="entry name" value="PAS_3"/>
    <property type="match status" value="1"/>
</dbReference>
<keyword evidence="8" id="KW-1185">Reference proteome</keyword>
<dbReference type="PROSITE" id="PS50887">
    <property type="entry name" value="GGDEF"/>
    <property type="match status" value="1"/>
</dbReference>
<dbReference type="SUPFAM" id="SSF55785">
    <property type="entry name" value="PYP-like sensor domain (PAS domain)"/>
    <property type="match status" value="2"/>
</dbReference>
<reference evidence="7 8" key="1">
    <citation type="submission" date="2016-10" db="EMBL/GenBank/DDBJ databases">
        <authorList>
            <person name="de Groot N.N."/>
        </authorList>
    </citation>
    <scope>NUCLEOTIDE SEQUENCE [LARGE SCALE GENOMIC DNA]</scope>
    <source>
        <strain evidence="7 8">B7-7</strain>
    </source>
</reference>
<evidence type="ECO:0000256" key="3">
    <source>
        <dbReference type="SAM" id="Phobius"/>
    </source>
</evidence>
<dbReference type="FunFam" id="3.30.70.270:FF:000001">
    <property type="entry name" value="Diguanylate cyclase domain protein"/>
    <property type="match status" value="1"/>
</dbReference>
<feature type="coiled-coil region" evidence="2">
    <location>
        <begin position="335"/>
        <end position="362"/>
    </location>
</feature>
<dbReference type="CDD" id="cd00130">
    <property type="entry name" value="PAS"/>
    <property type="match status" value="2"/>
</dbReference>
<dbReference type="PANTHER" id="PTHR44757">
    <property type="entry name" value="DIGUANYLATE CYCLASE DGCP"/>
    <property type="match status" value="1"/>
</dbReference>
<dbReference type="SUPFAM" id="SSF55073">
    <property type="entry name" value="Nucleotide cyclase"/>
    <property type="match status" value="1"/>
</dbReference>
<feature type="domain" description="PAS" evidence="4">
    <location>
        <begin position="486"/>
        <end position="556"/>
    </location>
</feature>
<dbReference type="SMART" id="SM00267">
    <property type="entry name" value="GGDEF"/>
    <property type="match status" value="1"/>
</dbReference>
<feature type="transmembrane region" description="Helical" evidence="3">
    <location>
        <begin position="292"/>
        <end position="315"/>
    </location>
</feature>
<dbReference type="AlphaFoldDB" id="A0A1H9EFS5"/>
<dbReference type="InterPro" id="IPR035965">
    <property type="entry name" value="PAS-like_dom_sf"/>
</dbReference>
<dbReference type="CDD" id="cd12915">
    <property type="entry name" value="PDC2_DGC_like"/>
    <property type="match status" value="1"/>
</dbReference>
<evidence type="ECO:0000259" key="4">
    <source>
        <dbReference type="PROSITE" id="PS50112"/>
    </source>
</evidence>
<evidence type="ECO:0000313" key="8">
    <source>
        <dbReference type="Proteomes" id="UP000199496"/>
    </source>
</evidence>
<dbReference type="InterPro" id="IPR000014">
    <property type="entry name" value="PAS"/>
</dbReference>
<keyword evidence="2" id="KW-0175">Coiled coil</keyword>
<dbReference type="InterPro" id="IPR052155">
    <property type="entry name" value="Biofilm_reg_signaling"/>
</dbReference>
<dbReference type="InterPro" id="IPR013655">
    <property type="entry name" value="PAS_fold_3"/>
</dbReference>
<evidence type="ECO:0000259" key="5">
    <source>
        <dbReference type="PROSITE" id="PS50113"/>
    </source>
</evidence>
<dbReference type="Pfam" id="PF00990">
    <property type="entry name" value="GGDEF"/>
    <property type="match status" value="1"/>
</dbReference>
<dbReference type="SMART" id="SM00091">
    <property type="entry name" value="PAS"/>
    <property type="match status" value="2"/>
</dbReference>
<organism evidence="7 8">
    <name type="scientific">Ectothiorhodospira magna</name>
    <dbReference type="NCBI Taxonomy" id="867345"/>
    <lineage>
        <taxon>Bacteria</taxon>
        <taxon>Pseudomonadati</taxon>
        <taxon>Pseudomonadota</taxon>
        <taxon>Gammaproteobacteria</taxon>
        <taxon>Chromatiales</taxon>
        <taxon>Ectothiorhodospiraceae</taxon>
        <taxon>Ectothiorhodospira</taxon>
    </lineage>
</organism>
<dbReference type="CDD" id="cd12914">
    <property type="entry name" value="PDC1_DGC_like"/>
    <property type="match status" value="1"/>
</dbReference>
<feature type="transmembrane region" description="Helical" evidence="3">
    <location>
        <begin position="20"/>
        <end position="38"/>
    </location>
</feature>
<feature type="domain" description="PAC" evidence="5">
    <location>
        <begin position="560"/>
        <end position="612"/>
    </location>
</feature>
<proteinExistence type="predicted"/>
<dbReference type="STRING" id="867345.SAMN05421693_12151"/>
<feature type="domain" description="GGDEF" evidence="6">
    <location>
        <begin position="644"/>
        <end position="782"/>
    </location>
</feature>
<comment type="cofactor">
    <cofactor evidence="1">
        <name>Mg(2+)</name>
        <dbReference type="ChEBI" id="CHEBI:18420"/>
    </cofactor>
</comment>
<evidence type="ECO:0000259" key="6">
    <source>
        <dbReference type="PROSITE" id="PS50887"/>
    </source>
</evidence>
<dbReference type="OrthoDB" id="7053140at2"/>
<evidence type="ECO:0000313" key="7">
    <source>
        <dbReference type="EMBL" id="SEQ24432.1"/>
    </source>
</evidence>
<name>A0A1H9EFS5_9GAMM</name>
<keyword evidence="3" id="KW-0472">Membrane</keyword>
<dbReference type="PROSITE" id="PS50113">
    <property type="entry name" value="PAC"/>
    <property type="match status" value="1"/>
</dbReference>
<dbReference type="EMBL" id="FOFO01000021">
    <property type="protein sequence ID" value="SEQ24432.1"/>
    <property type="molecule type" value="Genomic_DNA"/>
</dbReference>
<dbReference type="Proteomes" id="UP000199496">
    <property type="component" value="Unassembled WGS sequence"/>
</dbReference>
<keyword evidence="3" id="KW-1133">Transmembrane helix</keyword>